<dbReference type="STRING" id="200991.AUC31_06825"/>
<accession>A0A0U2YQB8</accession>
<evidence type="ECO:0000313" key="3">
    <source>
        <dbReference type="Proteomes" id="UP000067683"/>
    </source>
</evidence>
<keyword evidence="3" id="KW-1185">Reference proteome</keyword>
<dbReference type="Proteomes" id="UP000067683">
    <property type="component" value="Chromosome"/>
</dbReference>
<evidence type="ECO:0000313" key="2">
    <source>
        <dbReference type="EMBL" id="ALS74957.1"/>
    </source>
</evidence>
<evidence type="ECO:0000259" key="1">
    <source>
        <dbReference type="Pfam" id="PF00534"/>
    </source>
</evidence>
<dbReference type="Gene3D" id="3.40.50.2000">
    <property type="entry name" value="Glycogen Phosphorylase B"/>
    <property type="match status" value="1"/>
</dbReference>
<dbReference type="SUPFAM" id="SSF53756">
    <property type="entry name" value="UDP-Glycosyltransferase/glycogen phosphorylase"/>
    <property type="match status" value="1"/>
</dbReference>
<sequence>MNEFIEFRNRVYDKESNYNYPLQFLDEYINNSKAINSDEQRVVEQIRTIKQLELDKQLGEHEVDELLSFLGEHPTTDRFIADAILHLFHDDNKQLIERKIKDLLVNQQYDSQKLYHVLDICIECGLDMLSDDDILVMLEKYELDVEIVSILLDFIDRFNRQEFKDAIYKILAMDYPDGIKIQGINALMNLYPTETIDQSFMEEHVRNKKNQVFIDSYMDFLKKDFTFEKPGISILQSMFYGDFEDSGKGNNGGLAVLLKGLGEEISKDSRIAHVFTITITQELNKPFISSHGDKHVFIRLPIYLDQSRSDKFIKRELFIKRQIASYLKRSAIKPDVFHIRFLDNASKAVAHLSEELNGKLVFTLTPDPHRNMFEGTGQLKELGFDELIEKLNKIKIGDELIHTSNGIVGIGNGDVKTELAVYFPQFKDEDVNGKIKMIGEGIQTGQTIDEEAIAAYSNRHIEWNETNKGFFEKPVILNVGRLAVLKGQMELLKAWANSKLSETHNLLIIGGDLERPSKEEEMVMEFFEDFLQRHPEFKDRFIHKGAMSNVDIRLLERDIIKRDFDYPHIYLCSSVKEEFGIAILEAMSIGFLTLGPIKGGVKSYMKNGENGFLIDTSNGETIAKETESHLYDPKIDKDAVKQIQAAGQKTVDENFSIQKISHEFVSFYLSLEGENENEV</sequence>
<dbReference type="OrthoDB" id="2421289at2"/>
<dbReference type="RefSeq" id="WP_058381664.1">
    <property type="nucleotide sequence ID" value="NZ_CP013659.2"/>
</dbReference>
<dbReference type="AlphaFoldDB" id="A0A0U2YQB8"/>
<gene>
    <name evidence="2" type="ORF">AUC31_06825</name>
</gene>
<dbReference type="PANTHER" id="PTHR12526">
    <property type="entry name" value="GLYCOSYLTRANSFERASE"/>
    <property type="match status" value="1"/>
</dbReference>
<organism evidence="2 3">
    <name type="scientific">Planococcus rifietoensis</name>
    <dbReference type="NCBI Taxonomy" id="200991"/>
    <lineage>
        <taxon>Bacteria</taxon>
        <taxon>Bacillati</taxon>
        <taxon>Bacillota</taxon>
        <taxon>Bacilli</taxon>
        <taxon>Bacillales</taxon>
        <taxon>Caryophanaceae</taxon>
        <taxon>Planococcus</taxon>
    </lineage>
</organism>
<dbReference type="GO" id="GO:0016757">
    <property type="term" value="F:glycosyltransferase activity"/>
    <property type="evidence" value="ECO:0007669"/>
    <property type="project" value="InterPro"/>
</dbReference>
<dbReference type="CDD" id="cd03801">
    <property type="entry name" value="GT4_PimA-like"/>
    <property type="match status" value="1"/>
</dbReference>
<protein>
    <recommendedName>
        <fullName evidence="1">Glycosyl transferase family 1 domain-containing protein</fullName>
    </recommendedName>
</protein>
<feature type="domain" description="Glycosyl transferase family 1" evidence="1">
    <location>
        <begin position="472"/>
        <end position="642"/>
    </location>
</feature>
<proteinExistence type="predicted"/>
<dbReference type="EMBL" id="CP013659">
    <property type="protein sequence ID" value="ALS74957.1"/>
    <property type="molecule type" value="Genomic_DNA"/>
</dbReference>
<name>A0A0U2YQB8_9BACL</name>
<dbReference type="KEGG" id="prt:AUC31_06825"/>
<dbReference type="Pfam" id="PF00534">
    <property type="entry name" value="Glycos_transf_1"/>
    <property type="match status" value="1"/>
</dbReference>
<reference evidence="2" key="1">
    <citation type="submission" date="2016-01" db="EMBL/GenBank/DDBJ databases">
        <title>Complete genome of Planococcus rifietoensis type strain M8.</title>
        <authorList>
            <person name="See-Too W.S."/>
        </authorList>
    </citation>
    <scope>NUCLEOTIDE SEQUENCE [LARGE SCALE GENOMIC DNA]</scope>
    <source>
        <strain evidence="2">M8</strain>
    </source>
</reference>
<dbReference type="InterPro" id="IPR001296">
    <property type="entry name" value="Glyco_trans_1"/>
</dbReference>